<evidence type="ECO:0000256" key="5">
    <source>
        <dbReference type="ARBA" id="ARBA00022777"/>
    </source>
</evidence>
<dbReference type="PANTHER" id="PTHR24351">
    <property type="entry name" value="RIBOSOMAL PROTEIN S6 KINASE"/>
    <property type="match status" value="1"/>
</dbReference>
<dbReference type="InterPro" id="IPR000719">
    <property type="entry name" value="Prot_kinase_dom"/>
</dbReference>
<feature type="domain" description="AGC-kinase C-terminal" evidence="8">
    <location>
        <begin position="292"/>
        <end position="365"/>
    </location>
</feature>
<keyword evidence="2" id="KW-0597">Phosphoprotein</keyword>
<gene>
    <name evidence="9" type="ORF">BJ508DRAFT_316714</name>
</gene>
<dbReference type="PROSITE" id="PS00108">
    <property type="entry name" value="PROTEIN_KINASE_ST"/>
    <property type="match status" value="1"/>
</dbReference>
<evidence type="ECO:0000256" key="6">
    <source>
        <dbReference type="ARBA" id="ARBA00022840"/>
    </source>
</evidence>
<dbReference type="EMBL" id="ML119646">
    <property type="protein sequence ID" value="RPA87831.1"/>
    <property type="molecule type" value="Genomic_DNA"/>
</dbReference>
<dbReference type="GO" id="GO:0005524">
    <property type="term" value="F:ATP binding"/>
    <property type="evidence" value="ECO:0007669"/>
    <property type="project" value="UniProtKB-KW"/>
</dbReference>
<dbReference type="SMART" id="SM00133">
    <property type="entry name" value="S_TK_X"/>
    <property type="match status" value="1"/>
</dbReference>
<keyword evidence="1" id="KW-0723">Serine/threonine-protein kinase</keyword>
<keyword evidence="6" id="KW-0067">ATP-binding</keyword>
<dbReference type="SUPFAM" id="SSF56112">
    <property type="entry name" value="Protein kinase-like (PK-like)"/>
    <property type="match status" value="1"/>
</dbReference>
<dbReference type="PROSITE" id="PS51285">
    <property type="entry name" value="AGC_KINASE_CTER"/>
    <property type="match status" value="1"/>
</dbReference>
<evidence type="ECO:0000313" key="9">
    <source>
        <dbReference type="EMBL" id="RPA87831.1"/>
    </source>
</evidence>
<dbReference type="PROSITE" id="PS50011">
    <property type="entry name" value="PROTEIN_KINASE_DOM"/>
    <property type="match status" value="1"/>
</dbReference>
<protein>
    <submittedName>
        <fullName evidence="9">Kinase-like protein</fullName>
    </submittedName>
</protein>
<dbReference type="CDD" id="cd05123">
    <property type="entry name" value="STKc_AGC"/>
    <property type="match status" value="1"/>
</dbReference>
<keyword evidence="3" id="KW-0808">Transferase</keyword>
<dbReference type="STRING" id="1160509.A0A3N4IU95"/>
<organism evidence="9 10">
    <name type="scientific">Ascobolus immersus RN42</name>
    <dbReference type="NCBI Taxonomy" id="1160509"/>
    <lineage>
        <taxon>Eukaryota</taxon>
        <taxon>Fungi</taxon>
        <taxon>Dikarya</taxon>
        <taxon>Ascomycota</taxon>
        <taxon>Pezizomycotina</taxon>
        <taxon>Pezizomycetes</taxon>
        <taxon>Pezizales</taxon>
        <taxon>Ascobolaceae</taxon>
        <taxon>Ascobolus</taxon>
    </lineage>
</organism>
<accession>A0A3N4IU95</accession>
<keyword evidence="5 9" id="KW-0418">Kinase</keyword>
<dbReference type="GO" id="GO:0004674">
    <property type="term" value="F:protein serine/threonine kinase activity"/>
    <property type="evidence" value="ECO:0007669"/>
    <property type="project" value="UniProtKB-KW"/>
</dbReference>
<keyword evidence="10" id="KW-1185">Reference proteome</keyword>
<dbReference type="Gene3D" id="3.30.200.20">
    <property type="entry name" value="Phosphorylase Kinase, domain 1"/>
    <property type="match status" value="1"/>
</dbReference>
<evidence type="ECO:0000256" key="3">
    <source>
        <dbReference type="ARBA" id="ARBA00022679"/>
    </source>
</evidence>
<evidence type="ECO:0000256" key="4">
    <source>
        <dbReference type="ARBA" id="ARBA00022741"/>
    </source>
</evidence>
<dbReference type="InterPro" id="IPR011009">
    <property type="entry name" value="Kinase-like_dom_sf"/>
</dbReference>
<reference evidence="9 10" key="1">
    <citation type="journal article" date="2018" name="Nat. Ecol. Evol.">
        <title>Pezizomycetes genomes reveal the molecular basis of ectomycorrhizal truffle lifestyle.</title>
        <authorList>
            <person name="Murat C."/>
            <person name="Payen T."/>
            <person name="Noel B."/>
            <person name="Kuo A."/>
            <person name="Morin E."/>
            <person name="Chen J."/>
            <person name="Kohler A."/>
            <person name="Krizsan K."/>
            <person name="Balestrini R."/>
            <person name="Da Silva C."/>
            <person name="Montanini B."/>
            <person name="Hainaut M."/>
            <person name="Levati E."/>
            <person name="Barry K.W."/>
            <person name="Belfiori B."/>
            <person name="Cichocki N."/>
            <person name="Clum A."/>
            <person name="Dockter R.B."/>
            <person name="Fauchery L."/>
            <person name="Guy J."/>
            <person name="Iotti M."/>
            <person name="Le Tacon F."/>
            <person name="Lindquist E.A."/>
            <person name="Lipzen A."/>
            <person name="Malagnac F."/>
            <person name="Mello A."/>
            <person name="Molinier V."/>
            <person name="Miyauchi S."/>
            <person name="Poulain J."/>
            <person name="Riccioni C."/>
            <person name="Rubini A."/>
            <person name="Sitrit Y."/>
            <person name="Splivallo R."/>
            <person name="Traeger S."/>
            <person name="Wang M."/>
            <person name="Zifcakova L."/>
            <person name="Wipf D."/>
            <person name="Zambonelli A."/>
            <person name="Paolocci F."/>
            <person name="Nowrousian M."/>
            <person name="Ottonello S."/>
            <person name="Baldrian P."/>
            <person name="Spatafora J.W."/>
            <person name="Henrissat B."/>
            <person name="Nagy L.G."/>
            <person name="Aury J.M."/>
            <person name="Wincker P."/>
            <person name="Grigoriev I.V."/>
            <person name="Bonfante P."/>
            <person name="Martin F.M."/>
        </authorList>
    </citation>
    <scope>NUCLEOTIDE SEQUENCE [LARGE SCALE GENOMIC DNA]</scope>
    <source>
        <strain evidence="9 10">RN42</strain>
    </source>
</reference>
<evidence type="ECO:0000259" key="7">
    <source>
        <dbReference type="PROSITE" id="PS50011"/>
    </source>
</evidence>
<name>A0A3N4IU95_ASCIM</name>
<dbReference type="OrthoDB" id="63267at2759"/>
<evidence type="ECO:0000256" key="2">
    <source>
        <dbReference type="ARBA" id="ARBA00022553"/>
    </source>
</evidence>
<dbReference type="FunFam" id="3.30.200.20:FF:000222">
    <property type="entry name" value="Serine/threonine-protein kinase psk1"/>
    <property type="match status" value="1"/>
</dbReference>
<dbReference type="Proteomes" id="UP000275078">
    <property type="component" value="Unassembled WGS sequence"/>
</dbReference>
<dbReference type="AlphaFoldDB" id="A0A3N4IU95"/>
<dbReference type="SMART" id="SM00220">
    <property type="entry name" value="S_TKc"/>
    <property type="match status" value="1"/>
</dbReference>
<proteinExistence type="predicted"/>
<feature type="domain" description="Protein kinase" evidence="7">
    <location>
        <begin position="32"/>
        <end position="291"/>
    </location>
</feature>
<dbReference type="Gene3D" id="1.10.510.10">
    <property type="entry name" value="Transferase(Phosphotransferase) domain 1"/>
    <property type="match status" value="1"/>
</dbReference>
<evidence type="ECO:0000313" key="10">
    <source>
        <dbReference type="Proteomes" id="UP000275078"/>
    </source>
</evidence>
<keyword evidence="4" id="KW-0547">Nucleotide-binding</keyword>
<sequence length="365" mass="41651">MRWIKSTRRKGSLNKRIKRNSHAPNNVCADDFEKIKVLGKGTYGTVILVRHKPTGKLYAQKQLKKATVCVSKRLVGQTMSERAILEAVRHPFIVNLYYAFQDHEKLYLILEYAQGGELFWHLAQHRTFTEPMAAFYLACLALALHHLHTKCGVVYRDLKPENCLLDHEGYLLLTDFGLSKIATDDNRCTSLTGTPEYMAPEVIREEEYDHAVDWWALGTLMYDLLTGGTPFVANNATAIRNNVLKKKVMMPYYLSADAKSLLKGLLDRNPKKRLGANLKTDFEKIKKHRFFRTVDWKKLERRELKPPIRPTITDPAAAENFSCDFTKLGFSVGPLGPDSPLYVTEEGDAMFGGFSYKAPGEFFRH</sequence>
<dbReference type="Pfam" id="PF00069">
    <property type="entry name" value="Pkinase"/>
    <property type="match status" value="1"/>
</dbReference>
<dbReference type="FunFam" id="1.10.510.10:FF:000048">
    <property type="entry name" value="Protein kinase C"/>
    <property type="match status" value="1"/>
</dbReference>
<dbReference type="InterPro" id="IPR000961">
    <property type="entry name" value="AGC-kinase_C"/>
</dbReference>
<dbReference type="InterPro" id="IPR045270">
    <property type="entry name" value="STKc_AGC"/>
</dbReference>
<dbReference type="InterPro" id="IPR008271">
    <property type="entry name" value="Ser/Thr_kinase_AS"/>
</dbReference>
<evidence type="ECO:0000256" key="1">
    <source>
        <dbReference type="ARBA" id="ARBA00022527"/>
    </source>
</evidence>
<evidence type="ECO:0000259" key="8">
    <source>
        <dbReference type="PROSITE" id="PS51285"/>
    </source>
</evidence>